<dbReference type="Proteomes" id="UP001220964">
    <property type="component" value="Unassembled WGS sequence"/>
</dbReference>
<keyword evidence="2" id="KW-1185">Reference proteome</keyword>
<evidence type="ECO:0000313" key="1">
    <source>
        <dbReference type="EMBL" id="MDF0603080.1"/>
    </source>
</evidence>
<dbReference type="EMBL" id="JARGYC010000074">
    <property type="protein sequence ID" value="MDF0603080.1"/>
    <property type="molecule type" value="Genomic_DNA"/>
</dbReference>
<comment type="caution">
    <text evidence="1">The sequence shown here is derived from an EMBL/GenBank/DDBJ whole genome shotgun (WGS) entry which is preliminary data.</text>
</comment>
<accession>A0AAE3T9X0</accession>
<dbReference type="AlphaFoldDB" id="A0AAE3T9X0"/>
<proteinExistence type="predicted"/>
<organism evidence="1 2">
    <name type="scientific">Psychromarinibacter sediminicola</name>
    <dbReference type="NCBI Taxonomy" id="3033385"/>
    <lineage>
        <taxon>Bacteria</taxon>
        <taxon>Pseudomonadati</taxon>
        <taxon>Pseudomonadota</taxon>
        <taxon>Alphaproteobacteria</taxon>
        <taxon>Rhodobacterales</taxon>
        <taxon>Paracoccaceae</taxon>
        <taxon>Psychromarinibacter</taxon>
    </lineage>
</organism>
<sequence>MTGIGHNGGPTMEPGHGWRRHAWGRARKALMPNTVPLEIVRLRVKRAQALGLDYRTYASIRAASGHDVVAFLFSGNALELTPRRVTVPAAVVARLTELDGAADRLAAVYAPVAPEAVTAANPDLFEHVGPAPGFTGTWRQMRERIGAALRARSLAPDGVVLVSATGVEREWCAAGKLAGIVPAERFFGAEAAPV</sequence>
<name>A0AAE3T9X0_9RHOB</name>
<gene>
    <name evidence="1" type="ORF">P1J78_20230</name>
</gene>
<reference evidence="1" key="1">
    <citation type="submission" date="2023-03" db="EMBL/GenBank/DDBJ databases">
        <title>Multiphase analysis and comparison of six strains from genera Psychromarinibacter, Lutimaribacter, and Maritimibacter, including a novel species: Psychromarinibacter sediminicola sp. nov.</title>
        <authorList>
            <person name="Wang Y.-H."/>
            <person name="Ye M.-Q."/>
            <person name="Du Z.-J."/>
        </authorList>
    </citation>
    <scope>NUCLEOTIDE SEQUENCE</scope>
    <source>
        <strain evidence="1">C21-152</strain>
    </source>
</reference>
<protein>
    <submittedName>
        <fullName evidence="1">Uncharacterized protein</fullName>
    </submittedName>
</protein>
<dbReference type="RefSeq" id="WP_275569203.1">
    <property type="nucleotide sequence ID" value="NZ_JARGYC010000074.1"/>
</dbReference>
<evidence type="ECO:0000313" key="2">
    <source>
        <dbReference type="Proteomes" id="UP001220964"/>
    </source>
</evidence>